<dbReference type="Gene3D" id="3.30.200.20">
    <property type="entry name" value="Phosphorylase Kinase, domain 1"/>
    <property type="match status" value="1"/>
</dbReference>
<dbReference type="InterPro" id="IPR036737">
    <property type="entry name" value="OmpA-like_sf"/>
</dbReference>
<evidence type="ECO:0000259" key="9">
    <source>
        <dbReference type="PROSITE" id="PS50011"/>
    </source>
</evidence>
<dbReference type="Gene3D" id="1.10.510.10">
    <property type="entry name" value="Transferase(Phosphotransferase) domain 1"/>
    <property type="match status" value="1"/>
</dbReference>
<dbReference type="PROSITE" id="PS00107">
    <property type="entry name" value="PROTEIN_KINASE_ATP"/>
    <property type="match status" value="1"/>
</dbReference>
<evidence type="ECO:0000256" key="3">
    <source>
        <dbReference type="ARBA" id="ARBA00022679"/>
    </source>
</evidence>
<evidence type="ECO:0000256" key="4">
    <source>
        <dbReference type="ARBA" id="ARBA00022741"/>
    </source>
</evidence>
<evidence type="ECO:0000256" key="6">
    <source>
        <dbReference type="ARBA" id="ARBA00022840"/>
    </source>
</evidence>
<reference evidence="10 11" key="1">
    <citation type="submission" date="2018-03" db="EMBL/GenBank/DDBJ databases">
        <title>Draft Genome Sequences of the Obligatory Marine Myxobacteria Enhygromyxa salina SWB007.</title>
        <authorList>
            <person name="Poehlein A."/>
            <person name="Moghaddam J.A."/>
            <person name="Harms H."/>
            <person name="Alanjari M."/>
            <person name="Koenig G.M."/>
            <person name="Daniel R."/>
            <person name="Schaeberle T.F."/>
        </authorList>
    </citation>
    <scope>NUCLEOTIDE SEQUENCE [LARGE SCALE GENOMIC DNA]</scope>
    <source>
        <strain evidence="10 11">SWB007</strain>
    </source>
</reference>
<dbReference type="PROSITE" id="PS50011">
    <property type="entry name" value="PROTEIN_KINASE_DOM"/>
    <property type="match status" value="1"/>
</dbReference>
<dbReference type="InterPro" id="IPR017441">
    <property type="entry name" value="Protein_kinase_ATP_BS"/>
</dbReference>
<gene>
    <name evidence="10" type="primary">pkn6_1</name>
    <name evidence="10" type="ORF">ENSA7_01480</name>
</gene>
<dbReference type="Pfam" id="PF00069">
    <property type="entry name" value="Pkinase"/>
    <property type="match status" value="1"/>
</dbReference>
<proteinExistence type="inferred from homology"/>
<dbReference type="SUPFAM" id="SSF103088">
    <property type="entry name" value="OmpA-like"/>
    <property type="match status" value="1"/>
</dbReference>
<dbReference type="OrthoDB" id="5500357at2"/>
<keyword evidence="6 7" id="KW-0067">ATP-binding</keyword>
<protein>
    <recommendedName>
        <fullName evidence="2">non-specific serine/threonine protein kinase</fullName>
        <ecNumber evidence="2">2.7.11.1</ecNumber>
    </recommendedName>
</protein>
<evidence type="ECO:0000256" key="1">
    <source>
        <dbReference type="ARBA" id="ARBA00010886"/>
    </source>
</evidence>
<evidence type="ECO:0000313" key="10">
    <source>
        <dbReference type="EMBL" id="PRQ10103.1"/>
    </source>
</evidence>
<dbReference type="PANTHER" id="PTHR43671:SF13">
    <property type="entry name" value="SERINE_THREONINE-PROTEIN KINASE NEK2"/>
    <property type="match status" value="1"/>
</dbReference>
<dbReference type="GO" id="GO:0005524">
    <property type="term" value="F:ATP binding"/>
    <property type="evidence" value="ECO:0007669"/>
    <property type="project" value="UniProtKB-UniRule"/>
</dbReference>
<keyword evidence="3 10" id="KW-0808">Transferase</keyword>
<feature type="binding site" evidence="7">
    <location>
        <position position="37"/>
    </location>
    <ligand>
        <name>ATP</name>
        <dbReference type="ChEBI" id="CHEBI:30616"/>
    </ligand>
</feature>
<dbReference type="GO" id="GO:0004674">
    <property type="term" value="F:protein serine/threonine kinase activity"/>
    <property type="evidence" value="ECO:0007669"/>
    <property type="project" value="UniProtKB-EC"/>
</dbReference>
<evidence type="ECO:0000256" key="8">
    <source>
        <dbReference type="SAM" id="MobiDB-lite"/>
    </source>
</evidence>
<dbReference type="Proteomes" id="UP000238823">
    <property type="component" value="Unassembled WGS sequence"/>
</dbReference>
<dbReference type="InterPro" id="IPR011009">
    <property type="entry name" value="Kinase-like_dom_sf"/>
</dbReference>
<evidence type="ECO:0000256" key="5">
    <source>
        <dbReference type="ARBA" id="ARBA00022777"/>
    </source>
</evidence>
<dbReference type="RefSeq" id="WP_106087256.1">
    <property type="nucleotide sequence ID" value="NZ_PVNL01000003.1"/>
</dbReference>
<keyword evidence="4 7" id="KW-0547">Nucleotide-binding</keyword>
<evidence type="ECO:0000313" key="11">
    <source>
        <dbReference type="Proteomes" id="UP000238823"/>
    </source>
</evidence>
<name>A0A2S9YYD6_9BACT</name>
<dbReference type="InterPro" id="IPR000719">
    <property type="entry name" value="Prot_kinase_dom"/>
</dbReference>
<feature type="compositionally biased region" description="Basic and acidic residues" evidence="8">
    <location>
        <begin position="356"/>
        <end position="376"/>
    </location>
</feature>
<sequence>MQLGPYELVRMIGAGGMGEVWAAHRIGASEHEVLAVKCLPERLADVPAFRQILLEEARLAMLLRHPNIVHVFDASEVGGYAYIAMEFVHGLDLARLRKHMAETGERLSAPVIAYIIGQILTGLDYAHNLVHDAELLSLVHRDISPHNVMLSVDGEVKLTDFGVARLSSEDTSGTHVKGKARYMPPEQLRGESRSPTVDLFAAGAVLHEMLDGSVFRGAGIDDARLLGMAVNGDVPAPKYPHEIPRALERLRRGLLAPDRRQRLRSSAEALELLDSWKGYRDASSDVAQIVMRYLERQTGLAQQPTQTGLAHQATFLHTNEIRVEESDDFLAFDRPPDESMLSAAFEQPSTSGARASDARRGDDVGHPHDDDRRGIDQDGFVIDDPPSQPSRPITGAQPRLATGGHRGVEALDPSSLELDVPGGRARLELGPIDRPRTTSHHVVVPKRRTGAVLLWIMSGVAGLGLAGYGTIALIEALDARGNDQHESAPTDTFGLRKARVLGDGSPSHAGFRHRRMDKLAADDILYEYVSSPSADAAKPLAALAAGEAEFALMRLDQLLRVSAQTMAGAKIVALVAVSDGADGLVLDSVEHPTLRSLADLAKLARKLDLAPVLAATDADPGAYLELRLDSLLTALDQPALERAEQAADPQAVYDALAAAADDEAPVVAAMLSEPWLSRAREAGMTVAVSTAELPTAVIHVLVASERALSSDPAFVSTVVGRYYEVVHAQHTDPAEHEPLIQQVVTSSGLSAAEASAALLGLCRPDAAGAQLWLNPGGDHGALLAEAVDATWSSLRARDQVTGSAPSLETLLDARAVAAAAAAKVEIPHTCVPDSTASSRTDKSIEQPLGPLELPGTDAPWFEPSEAALSSDHAADIDELSARLRSFNPASVTAVVTGYGDARGDKSRALGQQRGRALVDALRAAGVTMPLEPRGASSNAAPPTQLRVSLAWISDE</sequence>
<dbReference type="CDD" id="cd14014">
    <property type="entry name" value="STKc_PknB_like"/>
    <property type="match status" value="1"/>
</dbReference>
<dbReference type="EMBL" id="PVNL01000003">
    <property type="protein sequence ID" value="PRQ10103.1"/>
    <property type="molecule type" value="Genomic_DNA"/>
</dbReference>
<comment type="caution">
    <text evidence="10">The sequence shown here is derived from an EMBL/GenBank/DDBJ whole genome shotgun (WGS) entry which is preliminary data.</text>
</comment>
<dbReference type="Gene3D" id="3.30.1330.60">
    <property type="entry name" value="OmpA-like domain"/>
    <property type="match status" value="1"/>
</dbReference>
<dbReference type="PANTHER" id="PTHR43671">
    <property type="entry name" value="SERINE/THREONINE-PROTEIN KINASE NEK"/>
    <property type="match status" value="1"/>
</dbReference>
<dbReference type="AlphaFoldDB" id="A0A2S9YYD6"/>
<organism evidence="10 11">
    <name type="scientific">Enhygromyxa salina</name>
    <dbReference type="NCBI Taxonomy" id="215803"/>
    <lineage>
        <taxon>Bacteria</taxon>
        <taxon>Pseudomonadati</taxon>
        <taxon>Myxococcota</taxon>
        <taxon>Polyangia</taxon>
        <taxon>Nannocystales</taxon>
        <taxon>Nannocystaceae</taxon>
        <taxon>Enhygromyxa</taxon>
    </lineage>
</organism>
<evidence type="ECO:0000256" key="7">
    <source>
        <dbReference type="PROSITE-ProRule" id="PRU10141"/>
    </source>
</evidence>
<evidence type="ECO:0000256" key="2">
    <source>
        <dbReference type="ARBA" id="ARBA00012513"/>
    </source>
</evidence>
<accession>A0A2S9YYD6</accession>
<feature type="domain" description="Protein kinase" evidence="9">
    <location>
        <begin position="6"/>
        <end position="277"/>
    </location>
</feature>
<comment type="similarity">
    <text evidence="1">Belongs to the protein kinase superfamily. NEK Ser/Thr protein kinase family. NIMA subfamily.</text>
</comment>
<dbReference type="PROSITE" id="PS00109">
    <property type="entry name" value="PROTEIN_KINASE_TYR"/>
    <property type="match status" value="1"/>
</dbReference>
<feature type="region of interest" description="Disordered" evidence="8">
    <location>
        <begin position="344"/>
        <end position="421"/>
    </location>
</feature>
<dbReference type="EC" id="2.7.11.1" evidence="2"/>
<dbReference type="InterPro" id="IPR050660">
    <property type="entry name" value="NEK_Ser/Thr_kinase"/>
</dbReference>
<dbReference type="InterPro" id="IPR008266">
    <property type="entry name" value="Tyr_kinase_AS"/>
</dbReference>
<keyword evidence="5 10" id="KW-0418">Kinase</keyword>
<dbReference type="SUPFAM" id="SSF56112">
    <property type="entry name" value="Protein kinase-like (PK-like)"/>
    <property type="match status" value="1"/>
</dbReference>